<organism evidence="1 2">
    <name type="scientific">Streptomyces luteoverticillatus</name>
    <name type="common">Streptoverticillium luteoverticillatus</name>
    <dbReference type="NCBI Taxonomy" id="66425"/>
    <lineage>
        <taxon>Bacteria</taxon>
        <taxon>Bacillati</taxon>
        <taxon>Actinomycetota</taxon>
        <taxon>Actinomycetes</taxon>
        <taxon>Kitasatosporales</taxon>
        <taxon>Streptomycetaceae</taxon>
        <taxon>Streptomyces</taxon>
    </lineage>
</organism>
<accession>A0A3S9PBS4</accession>
<dbReference type="SUPFAM" id="SSF56281">
    <property type="entry name" value="Metallo-hydrolase/oxidoreductase"/>
    <property type="match status" value="1"/>
</dbReference>
<dbReference type="OrthoDB" id="9783680at2"/>
<dbReference type="EMBL" id="CP034587">
    <property type="protein sequence ID" value="AZQ69839.1"/>
    <property type="molecule type" value="Genomic_DNA"/>
</dbReference>
<reference evidence="1 2" key="1">
    <citation type="submission" date="2018-12" db="EMBL/GenBank/DDBJ databases">
        <title>The whole draft genome of Streptomyce luteoverticillatus CGMCC 15060.</title>
        <authorList>
            <person name="Feng Z."/>
            <person name="Chen G."/>
            <person name="Zhang J."/>
            <person name="Zhu H."/>
            <person name="Yu X."/>
            <person name="Zhang W."/>
            <person name="Zhang X."/>
        </authorList>
    </citation>
    <scope>NUCLEOTIDE SEQUENCE [LARGE SCALE GENOMIC DNA]</scope>
    <source>
        <strain evidence="1 2">CGMCC 15060</strain>
    </source>
</reference>
<name>A0A3S9PBS4_STRLT</name>
<protein>
    <recommendedName>
        <fullName evidence="3">MBL fold metallo-hydrolase</fullName>
    </recommendedName>
</protein>
<evidence type="ECO:0008006" key="3">
    <source>
        <dbReference type="Google" id="ProtNLM"/>
    </source>
</evidence>
<keyword evidence="2" id="KW-1185">Reference proteome</keyword>
<gene>
    <name evidence="1" type="ORF">EKH77_00125</name>
</gene>
<dbReference type="InterPro" id="IPR036866">
    <property type="entry name" value="RibonucZ/Hydroxyglut_hydro"/>
</dbReference>
<dbReference type="Gene3D" id="3.60.15.10">
    <property type="entry name" value="Ribonuclease Z/Hydroxyacylglutathione hydrolase-like"/>
    <property type="match status" value="1"/>
</dbReference>
<proteinExistence type="predicted"/>
<dbReference type="RefSeq" id="WP_126912404.1">
    <property type="nucleotide sequence ID" value="NZ_CP034587.1"/>
</dbReference>
<sequence length="274" mass="29449">MTSPPTSDLEVHQFTDSMSTCTLLVLPDSKVATTILIDCGSALGVNSVRSRARAFVHDALRRVRPDGAALNYVVLTQPDPAHHNLLLPSLQGIPVGNVVYGGHLDQYAPDIRDWIKGHGIAARGFPAAHSDIANPLIRHGLGKVFVLAANATGNVRSPDTATNSLVLLTTYGSLHVIHWGDATAATGRFIRANHPTLCEKTGPADLTLLTGHPGDARQAWPWQLTQASTDTVLLDLDENVPDSGEPPRRRRHACASTLLEHPTHAVDWRLATTP</sequence>
<dbReference type="Proteomes" id="UP000267900">
    <property type="component" value="Chromosome"/>
</dbReference>
<evidence type="ECO:0000313" key="2">
    <source>
        <dbReference type="Proteomes" id="UP000267900"/>
    </source>
</evidence>
<evidence type="ECO:0000313" key="1">
    <source>
        <dbReference type="EMBL" id="AZQ69839.1"/>
    </source>
</evidence>
<dbReference type="AlphaFoldDB" id="A0A3S9PBS4"/>